<dbReference type="SUPFAM" id="SSF52743">
    <property type="entry name" value="Subtilisin-like"/>
    <property type="match status" value="1"/>
</dbReference>
<evidence type="ECO:0000256" key="2">
    <source>
        <dbReference type="ARBA" id="ARBA00022685"/>
    </source>
</evidence>
<evidence type="ECO:0000259" key="10">
    <source>
        <dbReference type="PROSITE" id="PS51829"/>
    </source>
</evidence>
<dbReference type="PROSITE" id="PS51892">
    <property type="entry name" value="SUBTILASE"/>
    <property type="match status" value="1"/>
</dbReference>
<evidence type="ECO:0000313" key="11">
    <source>
        <dbReference type="Proteomes" id="UP000694865"/>
    </source>
</evidence>
<dbReference type="Gene3D" id="2.60.120.260">
    <property type="entry name" value="Galactose-binding domain-like"/>
    <property type="match status" value="1"/>
</dbReference>
<evidence type="ECO:0000256" key="1">
    <source>
        <dbReference type="ARBA" id="ARBA00022670"/>
    </source>
</evidence>
<dbReference type="Pfam" id="PF00082">
    <property type="entry name" value="Peptidase_S8"/>
    <property type="match status" value="1"/>
</dbReference>
<gene>
    <name evidence="12" type="primary">LOC100366895</name>
</gene>
<evidence type="ECO:0000256" key="4">
    <source>
        <dbReference type="ARBA" id="ARBA00022801"/>
    </source>
</evidence>
<dbReference type="PROSITE" id="PS00137">
    <property type="entry name" value="SUBTILASE_HIS"/>
    <property type="match status" value="1"/>
</dbReference>
<keyword evidence="1 6" id="KW-0645">Protease</keyword>
<reference evidence="12" key="1">
    <citation type="submission" date="2025-08" db="UniProtKB">
        <authorList>
            <consortium name="RefSeq"/>
        </authorList>
    </citation>
    <scope>IDENTIFICATION</scope>
    <source>
        <tissue evidence="12">Testes</tissue>
    </source>
</reference>
<evidence type="ECO:0000256" key="7">
    <source>
        <dbReference type="RuleBase" id="RU003355"/>
    </source>
</evidence>
<dbReference type="InterPro" id="IPR034182">
    <property type="entry name" value="Kexin/furin"/>
</dbReference>
<protein>
    <submittedName>
        <fullName evidence="12">Furin-1-like</fullName>
    </submittedName>
</protein>
<keyword evidence="9" id="KW-0812">Transmembrane</keyword>
<dbReference type="InterPro" id="IPR000209">
    <property type="entry name" value="Peptidase_S8/S53_dom"/>
</dbReference>
<dbReference type="InterPro" id="IPR036852">
    <property type="entry name" value="Peptidase_S8/S53_dom_sf"/>
</dbReference>
<keyword evidence="5 6" id="KW-0720">Serine protease</keyword>
<feature type="domain" description="P/Homo B" evidence="10">
    <location>
        <begin position="312"/>
        <end position="448"/>
    </location>
</feature>
<dbReference type="Gene3D" id="2.10.220.10">
    <property type="entry name" value="Hormone Receptor, Insulin-like Growth Factor Receptor 1, Chain A, domain 2"/>
    <property type="match status" value="1"/>
</dbReference>
<dbReference type="InterPro" id="IPR008979">
    <property type="entry name" value="Galactose-bd-like_sf"/>
</dbReference>
<dbReference type="InterPro" id="IPR002884">
    <property type="entry name" value="P_dom"/>
</dbReference>
<organism evidence="11 12">
    <name type="scientific">Saccoglossus kowalevskii</name>
    <name type="common">Acorn worm</name>
    <dbReference type="NCBI Taxonomy" id="10224"/>
    <lineage>
        <taxon>Eukaryota</taxon>
        <taxon>Metazoa</taxon>
        <taxon>Hemichordata</taxon>
        <taxon>Enteropneusta</taxon>
        <taxon>Harrimaniidae</taxon>
        <taxon>Saccoglossus</taxon>
    </lineage>
</organism>
<evidence type="ECO:0000256" key="8">
    <source>
        <dbReference type="SAM" id="MobiDB-lite"/>
    </source>
</evidence>
<feature type="transmembrane region" description="Helical" evidence="9">
    <location>
        <begin position="531"/>
        <end position="554"/>
    </location>
</feature>
<dbReference type="InterPro" id="IPR023827">
    <property type="entry name" value="Peptidase_S8_Asp-AS"/>
</dbReference>
<dbReference type="PROSITE" id="PS00138">
    <property type="entry name" value="SUBTILASE_SER"/>
    <property type="match status" value="1"/>
</dbReference>
<dbReference type="InterPro" id="IPR006212">
    <property type="entry name" value="Furin_repeat"/>
</dbReference>
<dbReference type="Gene3D" id="3.40.50.200">
    <property type="entry name" value="Peptidase S8/S53 domain"/>
    <property type="match status" value="1"/>
</dbReference>
<evidence type="ECO:0000256" key="9">
    <source>
        <dbReference type="SAM" id="Phobius"/>
    </source>
</evidence>
<keyword evidence="2" id="KW-0165">Cleavage on pair of basic residues</keyword>
<dbReference type="InterPro" id="IPR009030">
    <property type="entry name" value="Growth_fac_rcpt_cys_sf"/>
</dbReference>
<feature type="compositionally biased region" description="Basic and acidic residues" evidence="8">
    <location>
        <begin position="45"/>
        <end position="63"/>
    </location>
</feature>
<dbReference type="SUPFAM" id="SSF49785">
    <property type="entry name" value="Galactose-binding domain-like"/>
    <property type="match status" value="1"/>
</dbReference>
<evidence type="ECO:0000256" key="5">
    <source>
        <dbReference type="ARBA" id="ARBA00022825"/>
    </source>
</evidence>
<dbReference type="PANTHER" id="PTHR42884:SF3">
    <property type="entry name" value="FURIN-LIKE PROTEASE 1, ISOFORMS 1_1-X_2"/>
    <property type="match status" value="1"/>
</dbReference>
<feature type="active site" description="Charge relay system" evidence="6">
    <location>
        <position position="63"/>
    </location>
</feature>
<accession>A0ABM0LXP3</accession>
<dbReference type="Pfam" id="PF01483">
    <property type="entry name" value="P_proprotein"/>
    <property type="match status" value="1"/>
</dbReference>
<evidence type="ECO:0000256" key="3">
    <source>
        <dbReference type="ARBA" id="ARBA00022729"/>
    </source>
</evidence>
<keyword evidence="9" id="KW-0472">Membrane</keyword>
<keyword evidence="11" id="KW-1185">Reference proteome</keyword>
<dbReference type="InterPro" id="IPR022398">
    <property type="entry name" value="Peptidase_S8_His-AS"/>
</dbReference>
<proteinExistence type="inferred from homology"/>
<evidence type="ECO:0000256" key="6">
    <source>
        <dbReference type="PROSITE-ProRule" id="PRU01240"/>
    </source>
</evidence>
<dbReference type="PROSITE" id="PS00136">
    <property type="entry name" value="SUBTILASE_ASP"/>
    <property type="match status" value="1"/>
</dbReference>
<dbReference type="SUPFAM" id="SSF57184">
    <property type="entry name" value="Growth factor receptor domain"/>
    <property type="match status" value="1"/>
</dbReference>
<dbReference type="InterPro" id="IPR023828">
    <property type="entry name" value="Peptidase_S8_Ser-AS"/>
</dbReference>
<dbReference type="PROSITE" id="PS51829">
    <property type="entry name" value="P_HOMO_B"/>
    <property type="match status" value="1"/>
</dbReference>
<name>A0ABM0LXP3_SACKO</name>
<dbReference type="PRINTS" id="PR00723">
    <property type="entry name" value="SUBTILISIN"/>
</dbReference>
<dbReference type="CDD" id="cd00064">
    <property type="entry name" value="FU"/>
    <property type="match status" value="1"/>
</dbReference>
<feature type="active site" description="Charge relay system" evidence="6">
    <location>
        <position position="237"/>
    </location>
</feature>
<sequence>MNIVLAWEKGYSGKNVVVTILDDGIEKNHPDLIDNYDSDASYDVNSHDSDPSPRYDPTNENKHGTRCAGEVASQANNNVCGVGAAFNAKIGGVRMLDGDVTDAVEAQSLSLNPQHIDIYSASWGPDDDGKTVDGPAQMAKKAFLDGVTKGRGGLGSIFVWASGNGGRQHDSCNCDGYTNSIYTLSISSVSETGSIPWYSEACSSTLATTYSSGSGSEKQIVTTDLHKKCTDRHSGTSASAPLAAGICALALEANPKLTWRDMQYIVVITSRSENLNANDWVTNGGGYHISHSFGFGLMDATAIVEYAENWNTVPEQHICSQKSLATPVAITSNGLKLTTTTSGCQGSSDEVVYIEHVQAILSLSYSRRGDLEIYLTSPHGTKSMLLPQRSRDSDSHEGFKSWPFMTTHCWGERSFGTWTLEIHDKGNNKNNHGMLTDWTLVLHGTSTDPLDDFRAVNKTSETIHCPMGFYTTSQTVNSSLDYQCNPCHTTCRTCTASGPNQCTSCHFFYEKHDTSCVFIQEMSDMERGSNIYYIIAVILCVAAIALFGIIFGLLQANTQGLLCCNSTSYVSLDKQHFNGLAAKEYLESDDELYEDGEEAENEHFTVMSK</sequence>
<dbReference type="Proteomes" id="UP000694865">
    <property type="component" value="Unplaced"/>
</dbReference>
<dbReference type="PANTHER" id="PTHR42884">
    <property type="entry name" value="PROPROTEIN CONVERTASE SUBTILISIN/KEXIN-RELATED"/>
    <property type="match status" value="1"/>
</dbReference>
<keyword evidence="4 6" id="KW-0378">Hydrolase</keyword>
<dbReference type="CDD" id="cd04059">
    <property type="entry name" value="Peptidases_S8_Protein_convertases_Kexins_Furin-like"/>
    <property type="match status" value="1"/>
</dbReference>
<keyword evidence="9" id="KW-1133">Transmembrane helix</keyword>
<dbReference type="InterPro" id="IPR015500">
    <property type="entry name" value="Peptidase_S8_subtilisin-rel"/>
</dbReference>
<comment type="similarity">
    <text evidence="6 7">Belongs to the peptidase S8 family.</text>
</comment>
<dbReference type="RefSeq" id="XP_006812534.1">
    <property type="nucleotide sequence ID" value="XM_006812471.1"/>
</dbReference>
<feature type="region of interest" description="Disordered" evidence="8">
    <location>
        <begin position="36"/>
        <end position="65"/>
    </location>
</feature>
<feature type="active site" description="Charge relay system" evidence="6">
    <location>
        <position position="22"/>
    </location>
</feature>
<keyword evidence="3" id="KW-0732">Signal</keyword>
<dbReference type="GeneID" id="100366895"/>
<evidence type="ECO:0000313" key="12">
    <source>
        <dbReference type="RefSeq" id="XP_006812534.1"/>
    </source>
</evidence>